<proteinExistence type="predicted"/>
<comment type="caution">
    <text evidence="1">The sequence shown here is derived from an EMBL/GenBank/DDBJ whole genome shotgun (WGS) entry which is preliminary data.</text>
</comment>
<protein>
    <submittedName>
        <fullName evidence="1">Uncharacterized protein</fullName>
    </submittedName>
</protein>
<dbReference type="AlphaFoldDB" id="A0A1R0XCZ3"/>
<dbReference type="Proteomes" id="UP000187465">
    <property type="component" value="Unassembled WGS sequence"/>
</dbReference>
<dbReference type="EMBL" id="MKQP01000015">
    <property type="protein sequence ID" value="OMD32939.1"/>
    <property type="molecule type" value="Genomic_DNA"/>
</dbReference>
<accession>A0A1R0XCZ3</accession>
<gene>
    <name evidence="1" type="ORF">BJP51_13290</name>
</gene>
<organism evidence="1 2">
    <name type="scientific">Paenibacillus odorifer</name>
    <dbReference type="NCBI Taxonomy" id="189426"/>
    <lineage>
        <taxon>Bacteria</taxon>
        <taxon>Bacillati</taxon>
        <taxon>Bacillota</taxon>
        <taxon>Bacilli</taxon>
        <taxon>Bacillales</taxon>
        <taxon>Paenibacillaceae</taxon>
        <taxon>Paenibacillus</taxon>
    </lineage>
</organism>
<dbReference type="KEGG" id="pod:PODO_06780"/>
<sequence length="60" mass="6753">MVMNLVQDLHKLIKLTGERAKLDAKANGTYIVYKTKNGLIVKEYPNGVIVPIDNQETSHE</sequence>
<name>A0A1R0XCZ3_9BACL</name>
<evidence type="ECO:0000313" key="1">
    <source>
        <dbReference type="EMBL" id="OMD32939.1"/>
    </source>
</evidence>
<evidence type="ECO:0000313" key="2">
    <source>
        <dbReference type="Proteomes" id="UP000187465"/>
    </source>
</evidence>
<reference evidence="1 2" key="1">
    <citation type="submission" date="2016-10" db="EMBL/GenBank/DDBJ databases">
        <title>Paenibacillus species isolates.</title>
        <authorList>
            <person name="Beno S.M."/>
        </authorList>
    </citation>
    <scope>NUCLEOTIDE SEQUENCE [LARGE SCALE GENOMIC DNA]</scope>
    <source>
        <strain evidence="1 2">FSL H7-0604</strain>
    </source>
</reference>